<keyword evidence="14" id="KW-1185">Reference proteome</keyword>
<organism evidence="13 14">
    <name type="scientific">Sandaracinobacteroides saxicola</name>
    <dbReference type="NCBI Taxonomy" id="2759707"/>
    <lineage>
        <taxon>Bacteria</taxon>
        <taxon>Pseudomonadati</taxon>
        <taxon>Pseudomonadota</taxon>
        <taxon>Alphaproteobacteria</taxon>
        <taxon>Sphingomonadales</taxon>
        <taxon>Sphingosinicellaceae</taxon>
        <taxon>Sandaracinobacteroides</taxon>
    </lineage>
</organism>
<dbReference type="PANTHER" id="PTHR38831:SF1">
    <property type="entry name" value="TYPE II SECRETION SYSTEM PROTEIN K-RELATED"/>
    <property type="match status" value="1"/>
</dbReference>
<keyword evidence="9 10" id="KW-0472">Membrane</keyword>
<dbReference type="Gene3D" id="1.10.40.60">
    <property type="entry name" value="EpsJ-like"/>
    <property type="match status" value="3"/>
</dbReference>
<evidence type="ECO:0000313" key="13">
    <source>
        <dbReference type="EMBL" id="QMW21740.1"/>
    </source>
</evidence>
<dbReference type="InterPro" id="IPR049179">
    <property type="entry name" value="T2SSK_SAM-like_2nd"/>
</dbReference>
<evidence type="ECO:0000256" key="5">
    <source>
        <dbReference type="ARBA" id="ARBA00022519"/>
    </source>
</evidence>
<evidence type="ECO:0000256" key="6">
    <source>
        <dbReference type="ARBA" id="ARBA00022692"/>
    </source>
</evidence>
<evidence type="ECO:0000256" key="3">
    <source>
        <dbReference type="ARBA" id="ARBA00022448"/>
    </source>
</evidence>
<evidence type="ECO:0000256" key="8">
    <source>
        <dbReference type="ARBA" id="ARBA00022989"/>
    </source>
</evidence>
<feature type="domain" description="T2SS protein K first SAM-like" evidence="12">
    <location>
        <begin position="100"/>
        <end position="179"/>
    </location>
</feature>
<dbReference type="InterPro" id="IPR038072">
    <property type="entry name" value="GspK_central_sf"/>
</dbReference>
<evidence type="ECO:0000256" key="1">
    <source>
        <dbReference type="ARBA" id="ARBA00004533"/>
    </source>
</evidence>
<evidence type="ECO:0000313" key="14">
    <source>
        <dbReference type="Proteomes" id="UP000515292"/>
    </source>
</evidence>
<evidence type="ECO:0000256" key="2">
    <source>
        <dbReference type="ARBA" id="ARBA00007246"/>
    </source>
</evidence>
<dbReference type="AlphaFoldDB" id="A0A7G5IEE8"/>
<keyword evidence="5 10" id="KW-0997">Cell inner membrane</keyword>
<dbReference type="InterPro" id="IPR005628">
    <property type="entry name" value="GspK"/>
</dbReference>
<dbReference type="Pfam" id="PF21687">
    <property type="entry name" value="T2SSK_1st"/>
    <property type="match status" value="1"/>
</dbReference>
<dbReference type="SUPFAM" id="SSF158544">
    <property type="entry name" value="GspK insert domain-like"/>
    <property type="match status" value="2"/>
</dbReference>
<keyword evidence="4 10" id="KW-1003">Cell membrane</keyword>
<dbReference type="KEGG" id="sand:H3309_10015"/>
<comment type="similarity">
    <text evidence="2 10">Belongs to the GSP K family.</text>
</comment>
<dbReference type="PIRSF" id="PIRSF002786">
    <property type="entry name" value="XcpX"/>
    <property type="match status" value="1"/>
</dbReference>
<protein>
    <recommendedName>
        <fullName evidence="10">Type II secretion system protein K</fullName>
    </recommendedName>
</protein>
<name>A0A7G5IEE8_9SPHN</name>
<dbReference type="EMBL" id="CP059851">
    <property type="protein sequence ID" value="QMW21740.1"/>
    <property type="molecule type" value="Genomic_DNA"/>
</dbReference>
<dbReference type="PANTHER" id="PTHR38831">
    <property type="entry name" value="TYPE II SECRETION SYSTEM PROTEIN K"/>
    <property type="match status" value="1"/>
</dbReference>
<keyword evidence="6" id="KW-0812">Transmembrane</keyword>
<dbReference type="InterPro" id="IPR049031">
    <property type="entry name" value="T2SSK_SAM-like_1st"/>
</dbReference>
<evidence type="ECO:0000259" key="12">
    <source>
        <dbReference type="Pfam" id="PF21687"/>
    </source>
</evidence>
<dbReference type="Gene3D" id="3.30.1300.30">
    <property type="entry name" value="GSPII I/J protein-like"/>
    <property type="match status" value="2"/>
</dbReference>
<feature type="domain" description="T2SS protein K second SAM-like" evidence="11">
    <location>
        <begin position="185"/>
        <end position="236"/>
    </location>
</feature>
<gene>
    <name evidence="13" type="primary">gspK</name>
    <name evidence="13" type="ORF">H3309_10015</name>
</gene>
<reference evidence="13 14" key="1">
    <citation type="submission" date="2020-07" db="EMBL/GenBank/DDBJ databases">
        <title>Complete genome sequence for Sandaracinobacter sp. M6.</title>
        <authorList>
            <person name="Tang Y."/>
            <person name="Liu Q."/>
            <person name="Guo Z."/>
            <person name="Lei P."/>
            <person name="Huang B."/>
        </authorList>
    </citation>
    <scope>NUCLEOTIDE SEQUENCE [LARGE SCALE GENOMIC DNA]</scope>
    <source>
        <strain evidence="13 14">M6</strain>
    </source>
</reference>
<comment type="subcellular location">
    <subcellularLocation>
        <location evidence="1 10">Cell inner membrane</location>
    </subcellularLocation>
</comment>
<keyword evidence="7" id="KW-0653">Protein transport</keyword>
<dbReference type="NCBIfam" id="NF037980">
    <property type="entry name" value="T2SS_GspK"/>
    <property type="match status" value="1"/>
</dbReference>
<keyword evidence="3 10" id="KW-0813">Transport</keyword>
<dbReference type="Proteomes" id="UP000515292">
    <property type="component" value="Chromosome"/>
</dbReference>
<dbReference type="Pfam" id="PF03934">
    <property type="entry name" value="T2SSK"/>
    <property type="match status" value="1"/>
</dbReference>
<sequence>MRMRSDERGAALFAVLGLVALLAGFAALGLSQLRAATDAGVAAEARGQARVLAQSAMLAARQQLAAQILATRRSPGRLFAPRAMALPEGGMTVQLGDGGNCFNLNSLAGDADRPEAAAFARLLGAIGVAEGEARRLAAATAAWASGTVLRADPSEWAAVAGVTPALYGRLAPMLCTLPDRQLAALNVNTLVPEAVPLLVAYGFAAEGAARAVAARPAQGYDSIVSFWQAATPNGMQPGGLAGSAAGLVTRWYRLDVTVRLRGETVRQVALLDSGVTPARTVSLSWSV</sequence>
<dbReference type="GO" id="GO:0009306">
    <property type="term" value="P:protein secretion"/>
    <property type="evidence" value="ECO:0007669"/>
    <property type="project" value="InterPro"/>
</dbReference>
<evidence type="ECO:0000256" key="10">
    <source>
        <dbReference type="PIRNR" id="PIRNR002786"/>
    </source>
</evidence>
<evidence type="ECO:0000256" key="4">
    <source>
        <dbReference type="ARBA" id="ARBA00022475"/>
    </source>
</evidence>
<evidence type="ECO:0000256" key="9">
    <source>
        <dbReference type="ARBA" id="ARBA00023136"/>
    </source>
</evidence>
<dbReference type="GO" id="GO:0005886">
    <property type="term" value="C:plasma membrane"/>
    <property type="evidence" value="ECO:0007669"/>
    <property type="project" value="UniProtKB-SubCell"/>
</dbReference>
<accession>A0A7G5IEE8</accession>
<evidence type="ECO:0000256" key="7">
    <source>
        <dbReference type="ARBA" id="ARBA00022927"/>
    </source>
</evidence>
<keyword evidence="8" id="KW-1133">Transmembrane helix</keyword>
<proteinExistence type="inferred from homology"/>
<evidence type="ECO:0000259" key="11">
    <source>
        <dbReference type="Pfam" id="PF03934"/>
    </source>
</evidence>